<accession>A0A3P7LA85</accession>
<name>A0A3P7LA85_STRVU</name>
<evidence type="ECO:0000313" key="1">
    <source>
        <dbReference type="EMBL" id="VDM79645.1"/>
    </source>
</evidence>
<evidence type="ECO:0000313" key="2">
    <source>
        <dbReference type="Proteomes" id="UP000270094"/>
    </source>
</evidence>
<gene>
    <name evidence="1" type="ORF">SVUK_LOCUS14643</name>
</gene>
<dbReference type="AlphaFoldDB" id="A0A3P7LA85"/>
<dbReference type="EMBL" id="UYYB01105882">
    <property type="protein sequence ID" value="VDM79645.1"/>
    <property type="molecule type" value="Genomic_DNA"/>
</dbReference>
<protein>
    <submittedName>
        <fullName evidence="1">Uncharacterized protein</fullName>
    </submittedName>
</protein>
<proteinExistence type="predicted"/>
<reference evidence="1 2" key="1">
    <citation type="submission" date="2018-11" db="EMBL/GenBank/DDBJ databases">
        <authorList>
            <consortium name="Pathogen Informatics"/>
        </authorList>
    </citation>
    <scope>NUCLEOTIDE SEQUENCE [LARGE SCALE GENOMIC DNA]</scope>
</reference>
<organism evidence="1 2">
    <name type="scientific">Strongylus vulgaris</name>
    <name type="common">Blood worm</name>
    <dbReference type="NCBI Taxonomy" id="40348"/>
    <lineage>
        <taxon>Eukaryota</taxon>
        <taxon>Metazoa</taxon>
        <taxon>Ecdysozoa</taxon>
        <taxon>Nematoda</taxon>
        <taxon>Chromadorea</taxon>
        <taxon>Rhabditida</taxon>
        <taxon>Rhabditina</taxon>
        <taxon>Rhabditomorpha</taxon>
        <taxon>Strongyloidea</taxon>
        <taxon>Strongylidae</taxon>
        <taxon>Strongylus</taxon>
    </lineage>
</organism>
<sequence length="140" mass="15527">MLIHSFPRCIKSLFLRDGLTTHRGAKVTLGAELRNTAEVQPPARSPKLRRSSTFPVPGCPAKSRLCQKHHRLADSAASGSLIHIRSAIACRKAWRGPGKALLLFAEKSFTVRTQEKKKPCTLDHIYGVGYHPSVKLHRTP</sequence>
<dbReference type="Proteomes" id="UP000270094">
    <property type="component" value="Unassembled WGS sequence"/>
</dbReference>
<keyword evidence="2" id="KW-1185">Reference proteome</keyword>